<dbReference type="InterPro" id="IPR050264">
    <property type="entry name" value="Bact_CCA-adding_enz_type3_sf"/>
</dbReference>
<evidence type="ECO:0000259" key="12">
    <source>
        <dbReference type="Pfam" id="PF13735"/>
    </source>
</evidence>
<dbReference type="RefSeq" id="WP_378113745.1">
    <property type="nucleotide sequence ID" value="NZ_JBHSNC010000056.1"/>
</dbReference>
<dbReference type="EMBL" id="JBHSNC010000056">
    <property type="protein sequence ID" value="MFC5531784.1"/>
    <property type="molecule type" value="Genomic_DNA"/>
</dbReference>
<reference evidence="14" key="1">
    <citation type="journal article" date="2019" name="Int. J. Syst. Evol. Microbiol.">
        <title>The Global Catalogue of Microorganisms (GCM) 10K type strain sequencing project: providing services to taxonomists for standard genome sequencing and annotation.</title>
        <authorList>
            <consortium name="The Broad Institute Genomics Platform"/>
            <consortium name="The Broad Institute Genome Sequencing Center for Infectious Disease"/>
            <person name="Wu L."/>
            <person name="Ma J."/>
        </authorList>
    </citation>
    <scope>NUCLEOTIDE SEQUENCE [LARGE SCALE GENOMIC DNA]</scope>
    <source>
        <strain evidence="14">CGMCC 1.18578</strain>
    </source>
</reference>
<dbReference type="Pfam" id="PF13735">
    <property type="entry name" value="tRNA_NucTran2_2"/>
    <property type="match status" value="1"/>
</dbReference>
<feature type="domain" description="CCA-adding enzyme C-terminal" evidence="12">
    <location>
        <begin position="262"/>
        <end position="410"/>
    </location>
</feature>
<dbReference type="InterPro" id="IPR043519">
    <property type="entry name" value="NT_sf"/>
</dbReference>
<feature type="domain" description="tRNA nucleotidyltransferase/poly(A) polymerase RNA and SrmB- binding" evidence="11">
    <location>
        <begin position="173"/>
        <end position="229"/>
    </location>
</feature>
<dbReference type="EC" id="2.7.7.72" evidence="13"/>
<evidence type="ECO:0000259" key="10">
    <source>
        <dbReference type="Pfam" id="PF01743"/>
    </source>
</evidence>
<comment type="cofactor">
    <cofactor evidence="1">
        <name>Mg(2+)</name>
        <dbReference type="ChEBI" id="CHEBI:18420"/>
    </cofactor>
</comment>
<dbReference type="CDD" id="cd05398">
    <property type="entry name" value="NT_ClassII-CCAase"/>
    <property type="match status" value="1"/>
</dbReference>
<dbReference type="InterPro" id="IPR032828">
    <property type="entry name" value="PolyA_RNA-bd"/>
</dbReference>
<keyword evidence="8 9" id="KW-0694">RNA-binding</keyword>
<protein>
    <submittedName>
        <fullName evidence="13">CCA tRNA nucleotidyltransferase</fullName>
        <ecNumber evidence="13">2.7.7.72</ecNumber>
    </submittedName>
</protein>
<keyword evidence="4 13" id="KW-0548">Nucleotidyltransferase</keyword>
<evidence type="ECO:0000256" key="7">
    <source>
        <dbReference type="ARBA" id="ARBA00022842"/>
    </source>
</evidence>
<dbReference type="PANTHER" id="PTHR46173">
    <property type="entry name" value="CCA TRNA NUCLEOTIDYLTRANSFERASE 1, MITOCHONDRIAL"/>
    <property type="match status" value="1"/>
</dbReference>
<keyword evidence="14" id="KW-1185">Reference proteome</keyword>
<dbReference type="SUPFAM" id="SSF81301">
    <property type="entry name" value="Nucleotidyltransferase"/>
    <property type="match status" value="1"/>
</dbReference>
<comment type="caution">
    <text evidence="13">The sequence shown here is derived from an EMBL/GenBank/DDBJ whole genome shotgun (WGS) entry which is preliminary data.</text>
</comment>
<dbReference type="SUPFAM" id="SSF81891">
    <property type="entry name" value="Poly A polymerase C-terminal region-like"/>
    <property type="match status" value="1"/>
</dbReference>
<proteinExistence type="inferred from homology"/>
<evidence type="ECO:0000256" key="3">
    <source>
        <dbReference type="ARBA" id="ARBA00022694"/>
    </source>
</evidence>
<evidence type="ECO:0000256" key="4">
    <source>
        <dbReference type="ARBA" id="ARBA00022695"/>
    </source>
</evidence>
<dbReference type="Gene3D" id="1.10.3090.10">
    <property type="entry name" value="cca-adding enzyme, domain 2"/>
    <property type="match status" value="1"/>
</dbReference>
<dbReference type="Pfam" id="PF12627">
    <property type="entry name" value="PolyA_pol_RNAbd"/>
    <property type="match status" value="1"/>
</dbReference>
<evidence type="ECO:0000256" key="8">
    <source>
        <dbReference type="ARBA" id="ARBA00022884"/>
    </source>
</evidence>
<dbReference type="InterPro" id="IPR002646">
    <property type="entry name" value="PolA_pol_head_dom"/>
</dbReference>
<evidence type="ECO:0000259" key="11">
    <source>
        <dbReference type="Pfam" id="PF12627"/>
    </source>
</evidence>
<keyword evidence="6" id="KW-0547">Nucleotide-binding</keyword>
<sequence>MGESDERLWAEGLKLLRTLADAGHEAYMVGGSVRDRLIGRPLHDIDIATSALPEAVQALFPRTLPTGLQHGTVTVIVDGDPFEVTTYRTESGYSDSRRPDEVAFVTDVREDLSRRDFTFNAMAVGLDGALLDPFGGREDLSAGIVRTVGRAADRFGEDALRMLRAIRFGAEFGFELASDTWEGIATHKQRLSHVAMERVGAEWDKMIAGQGPDQACAWLQHSGLLVHLKERLPSLTAARIDGWGLANARAIRLAAIDGIDVRWAAYWIGVGASEADALSACKTLRMSGKRSARIAAAVGFERRLADGRTGGPALLEGCDQRNWIEAVLDYGVPAAEDWLAIEVSVRGFEGLAERDWLAAMPITRVGQLAVRGDELSKLLGRSPGPWVARLLRALLSEVAHGKLPNEKADLTLAARNWITRMLPPEMGK</sequence>
<name>A0ABW0R5J4_9BACL</name>
<evidence type="ECO:0000313" key="14">
    <source>
        <dbReference type="Proteomes" id="UP001596108"/>
    </source>
</evidence>
<dbReference type="InterPro" id="IPR032810">
    <property type="entry name" value="CCA-adding_enz_C"/>
</dbReference>
<evidence type="ECO:0000256" key="6">
    <source>
        <dbReference type="ARBA" id="ARBA00022741"/>
    </source>
</evidence>
<evidence type="ECO:0000256" key="1">
    <source>
        <dbReference type="ARBA" id="ARBA00001946"/>
    </source>
</evidence>
<dbReference type="PANTHER" id="PTHR46173:SF1">
    <property type="entry name" value="CCA TRNA NUCLEOTIDYLTRANSFERASE 1, MITOCHONDRIAL"/>
    <property type="match status" value="1"/>
</dbReference>
<gene>
    <name evidence="13" type="ORF">ACFPQ4_20400</name>
</gene>
<evidence type="ECO:0000256" key="2">
    <source>
        <dbReference type="ARBA" id="ARBA00022679"/>
    </source>
</evidence>
<dbReference type="Gene3D" id="3.30.460.10">
    <property type="entry name" value="Beta Polymerase, domain 2"/>
    <property type="match status" value="1"/>
</dbReference>
<keyword evidence="5" id="KW-0479">Metal-binding</keyword>
<keyword evidence="7" id="KW-0460">Magnesium</keyword>
<dbReference type="GO" id="GO:0004810">
    <property type="term" value="F:CCA tRNA nucleotidyltransferase activity"/>
    <property type="evidence" value="ECO:0007669"/>
    <property type="project" value="UniProtKB-EC"/>
</dbReference>
<evidence type="ECO:0000313" key="13">
    <source>
        <dbReference type="EMBL" id="MFC5531784.1"/>
    </source>
</evidence>
<dbReference type="Gene3D" id="1.10.246.80">
    <property type="match status" value="1"/>
</dbReference>
<evidence type="ECO:0000256" key="9">
    <source>
        <dbReference type="RuleBase" id="RU003953"/>
    </source>
</evidence>
<dbReference type="Proteomes" id="UP001596108">
    <property type="component" value="Unassembled WGS sequence"/>
</dbReference>
<evidence type="ECO:0000256" key="5">
    <source>
        <dbReference type="ARBA" id="ARBA00022723"/>
    </source>
</evidence>
<keyword evidence="3" id="KW-0819">tRNA processing</keyword>
<feature type="domain" description="Poly A polymerase head" evidence="10">
    <location>
        <begin position="26"/>
        <end position="146"/>
    </location>
</feature>
<organism evidence="13 14">
    <name type="scientific">Cohnella yongneupensis</name>
    <dbReference type="NCBI Taxonomy" id="425006"/>
    <lineage>
        <taxon>Bacteria</taxon>
        <taxon>Bacillati</taxon>
        <taxon>Bacillota</taxon>
        <taxon>Bacilli</taxon>
        <taxon>Bacillales</taxon>
        <taxon>Paenibacillaceae</taxon>
        <taxon>Cohnella</taxon>
    </lineage>
</organism>
<accession>A0ABW0R5J4</accession>
<comment type="similarity">
    <text evidence="9">Belongs to the tRNA nucleotidyltransferase/poly(A) polymerase family.</text>
</comment>
<keyword evidence="2 9" id="KW-0808">Transferase</keyword>
<dbReference type="NCBIfam" id="NF009814">
    <property type="entry name" value="PRK13299.1"/>
    <property type="match status" value="1"/>
</dbReference>
<dbReference type="Pfam" id="PF01743">
    <property type="entry name" value="PolyA_pol"/>
    <property type="match status" value="1"/>
</dbReference>